<protein>
    <recommendedName>
        <fullName evidence="6">Ribosomal protein L11 methyltransferase</fullName>
        <shortName evidence="6">L11 Mtase</shortName>
        <ecNumber evidence="6">2.1.1.-</ecNumber>
    </recommendedName>
</protein>
<comment type="catalytic activity">
    <reaction evidence="6">
        <text>L-lysyl-[protein] + 3 S-adenosyl-L-methionine = N(6),N(6),N(6)-trimethyl-L-lysyl-[protein] + 3 S-adenosyl-L-homocysteine + 3 H(+)</text>
        <dbReference type="Rhea" id="RHEA:54192"/>
        <dbReference type="Rhea" id="RHEA-COMP:9752"/>
        <dbReference type="Rhea" id="RHEA-COMP:13826"/>
        <dbReference type="ChEBI" id="CHEBI:15378"/>
        <dbReference type="ChEBI" id="CHEBI:29969"/>
        <dbReference type="ChEBI" id="CHEBI:57856"/>
        <dbReference type="ChEBI" id="CHEBI:59789"/>
        <dbReference type="ChEBI" id="CHEBI:61961"/>
    </reaction>
</comment>
<dbReference type="PANTHER" id="PTHR43648">
    <property type="entry name" value="ELECTRON TRANSFER FLAVOPROTEIN BETA SUBUNIT LYSINE METHYLTRANSFERASE"/>
    <property type="match status" value="1"/>
</dbReference>
<keyword evidence="5 6" id="KW-0949">S-adenosyl-L-methionine</keyword>
<dbReference type="NCBIfam" id="TIGR00406">
    <property type="entry name" value="prmA"/>
    <property type="match status" value="1"/>
</dbReference>
<dbReference type="KEGG" id="npy:NPRO_24830"/>
<dbReference type="Pfam" id="PF06325">
    <property type="entry name" value="PrmA"/>
    <property type="match status" value="1"/>
</dbReference>
<dbReference type="GO" id="GO:0008276">
    <property type="term" value="F:protein methyltransferase activity"/>
    <property type="evidence" value="ECO:0007669"/>
    <property type="project" value="UniProtKB-UniRule"/>
</dbReference>
<dbReference type="AlphaFoldDB" id="A0A809RE28"/>
<dbReference type="SUPFAM" id="SSF53335">
    <property type="entry name" value="S-adenosyl-L-methionine-dependent methyltransferases"/>
    <property type="match status" value="1"/>
</dbReference>
<comment type="similarity">
    <text evidence="1 6">Belongs to the methyltransferase superfamily. PrmA family.</text>
</comment>
<name>A0A809RE28_9BACT</name>
<keyword evidence="3 6" id="KW-0489">Methyltransferase</keyword>
<dbReference type="PANTHER" id="PTHR43648:SF1">
    <property type="entry name" value="ELECTRON TRANSFER FLAVOPROTEIN BETA SUBUNIT LYSINE METHYLTRANSFERASE"/>
    <property type="match status" value="1"/>
</dbReference>
<reference evidence="7" key="1">
    <citation type="journal article" name="DNA Res.">
        <title>The physiological potential of anammox bacteria as revealed by their core genome structure.</title>
        <authorList>
            <person name="Okubo T."/>
            <person name="Toyoda A."/>
            <person name="Fukuhara K."/>
            <person name="Uchiyama I."/>
            <person name="Harigaya Y."/>
            <person name="Kuroiwa M."/>
            <person name="Suzuki T."/>
            <person name="Murakami Y."/>
            <person name="Suwa Y."/>
            <person name="Takami H."/>
        </authorList>
    </citation>
    <scope>NUCLEOTIDE SEQUENCE</scope>
    <source>
        <strain evidence="7">317325-2</strain>
    </source>
</reference>
<sequence>MNQPLWLQVTIERSPEPDDWSPWIEVLERWNCQSTLETADPPALVGYISWATSPDRQRELEGELRARGADSVRFEEIVETDWSVEWKKHFRPQRVGERWVICPSWEVVQPEPEDLVIVLDPGQAFGTGDHPTTRLCLEELERCDLVHRSVWDVGCGSGILSISARMLGADPVLGTDVDPMAVDVARANAERNGVEVEFRVGEGVERESRDGGWDVVVSNIISATLTRLAPNVFSVLKPGGVWITSGIYEGNVDDVRTSAVRAGFEALRQETESQWAMLSFRKPSNS</sequence>
<dbReference type="InterPro" id="IPR029063">
    <property type="entry name" value="SAM-dependent_MTases_sf"/>
</dbReference>
<evidence type="ECO:0000256" key="5">
    <source>
        <dbReference type="ARBA" id="ARBA00022691"/>
    </source>
</evidence>
<comment type="function">
    <text evidence="6">Methylates ribosomal protein L11.</text>
</comment>
<proteinExistence type="inferred from homology"/>
<dbReference type="CDD" id="cd02440">
    <property type="entry name" value="AdoMet_MTases"/>
    <property type="match status" value="1"/>
</dbReference>
<evidence type="ECO:0000256" key="2">
    <source>
        <dbReference type="ARBA" id="ARBA00022490"/>
    </source>
</evidence>
<keyword evidence="2 6" id="KW-0963">Cytoplasm</keyword>
<keyword evidence="7" id="KW-0687">Ribonucleoprotein</keyword>
<evidence type="ECO:0000256" key="3">
    <source>
        <dbReference type="ARBA" id="ARBA00022603"/>
    </source>
</evidence>
<dbReference type="EC" id="2.1.1.-" evidence="6"/>
<keyword evidence="4 6" id="KW-0808">Transferase</keyword>
<dbReference type="EMBL" id="AP021858">
    <property type="protein sequence ID" value="BBO24888.1"/>
    <property type="molecule type" value="Genomic_DNA"/>
</dbReference>
<comment type="subcellular location">
    <subcellularLocation>
        <location evidence="6">Cytoplasm</location>
    </subcellularLocation>
</comment>
<dbReference type="GO" id="GO:0005737">
    <property type="term" value="C:cytoplasm"/>
    <property type="evidence" value="ECO:0007669"/>
    <property type="project" value="UniProtKB-SubCell"/>
</dbReference>
<evidence type="ECO:0000256" key="6">
    <source>
        <dbReference type="HAMAP-Rule" id="MF_00735"/>
    </source>
</evidence>
<evidence type="ECO:0000256" key="1">
    <source>
        <dbReference type="ARBA" id="ARBA00009741"/>
    </source>
</evidence>
<dbReference type="InterPro" id="IPR004498">
    <property type="entry name" value="Ribosomal_PrmA_MeTrfase"/>
</dbReference>
<dbReference type="Gene3D" id="3.40.50.150">
    <property type="entry name" value="Vaccinia Virus protein VP39"/>
    <property type="match status" value="1"/>
</dbReference>
<dbReference type="HAMAP" id="MF_00735">
    <property type="entry name" value="Methyltr_PrmA"/>
    <property type="match status" value="1"/>
</dbReference>
<dbReference type="GO" id="GO:0032259">
    <property type="term" value="P:methylation"/>
    <property type="evidence" value="ECO:0007669"/>
    <property type="project" value="UniProtKB-KW"/>
</dbReference>
<evidence type="ECO:0000256" key="4">
    <source>
        <dbReference type="ARBA" id="ARBA00022679"/>
    </source>
</evidence>
<organism evidence="7 8">
    <name type="scientific">Candidatus Nitrosymbiomonas proteolyticus</name>
    <dbReference type="NCBI Taxonomy" id="2608984"/>
    <lineage>
        <taxon>Bacteria</taxon>
        <taxon>Bacillati</taxon>
        <taxon>Armatimonadota</taxon>
        <taxon>Armatimonadota incertae sedis</taxon>
        <taxon>Candidatus Nitrosymbiomonas</taxon>
    </lineage>
</organism>
<accession>A0A809RE28</accession>
<dbReference type="InterPro" id="IPR050078">
    <property type="entry name" value="Ribosomal_L11_MeTrfase_PrmA"/>
</dbReference>
<feature type="binding site" evidence="6">
    <location>
        <position position="176"/>
    </location>
    <ligand>
        <name>S-adenosyl-L-methionine</name>
        <dbReference type="ChEBI" id="CHEBI:59789"/>
    </ligand>
</feature>
<feature type="binding site" evidence="6">
    <location>
        <position position="219"/>
    </location>
    <ligand>
        <name>S-adenosyl-L-methionine</name>
        <dbReference type="ChEBI" id="CHEBI:59789"/>
    </ligand>
</feature>
<dbReference type="Proteomes" id="UP000662873">
    <property type="component" value="Chromosome"/>
</dbReference>
<evidence type="ECO:0000313" key="8">
    <source>
        <dbReference type="Proteomes" id="UP000662873"/>
    </source>
</evidence>
<feature type="binding site" evidence="6">
    <location>
        <position position="133"/>
    </location>
    <ligand>
        <name>S-adenosyl-L-methionine</name>
        <dbReference type="ChEBI" id="CHEBI:59789"/>
    </ligand>
</feature>
<dbReference type="GO" id="GO:0005840">
    <property type="term" value="C:ribosome"/>
    <property type="evidence" value="ECO:0007669"/>
    <property type="project" value="UniProtKB-KW"/>
</dbReference>
<gene>
    <name evidence="6" type="primary">prmA</name>
    <name evidence="7" type="ORF">NPRO_24830</name>
</gene>
<evidence type="ECO:0000313" key="7">
    <source>
        <dbReference type="EMBL" id="BBO24888.1"/>
    </source>
</evidence>
<keyword evidence="7" id="KW-0689">Ribosomal protein</keyword>
<feature type="binding site" evidence="6">
    <location>
        <position position="154"/>
    </location>
    <ligand>
        <name>S-adenosyl-L-methionine</name>
        <dbReference type="ChEBI" id="CHEBI:59789"/>
    </ligand>
</feature>